<dbReference type="AlphaFoldDB" id="A0A8J3J0M5"/>
<proteinExistence type="predicted"/>
<reference evidence="1" key="1">
    <citation type="submission" date="2020-10" db="EMBL/GenBank/DDBJ databases">
        <title>Taxonomic study of unclassified bacteria belonging to the class Ktedonobacteria.</title>
        <authorList>
            <person name="Yabe S."/>
            <person name="Wang C.M."/>
            <person name="Zheng Y."/>
            <person name="Sakai Y."/>
            <person name="Cavaletti L."/>
            <person name="Monciardini P."/>
            <person name="Donadio S."/>
        </authorList>
    </citation>
    <scope>NUCLEOTIDE SEQUENCE</scope>
    <source>
        <strain evidence="1">ID150040</strain>
    </source>
</reference>
<sequence>MGADEEGFDSLSPIFQQVPPVTHLSRERSALGRSVHVGTVPIPANDLYFWMHFEPGYH</sequence>
<accession>A0A8J3J0M5</accession>
<protein>
    <submittedName>
        <fullName evidence="1">Uncharacterized protein</fullName>
    </submittedName>
</protein>
<keyword evidence="2" id="KW-1185">Reference proteome</keyword>
<gene>
    <name evidence="1" type="ORF">KSF_102030</name>
</gene>
<dbReference type="EMBL" id="BNJK01000002">
    <property type="protein sequence ID" value="GHP00156.1"/>
    <property type="molecule type" value="Genomic_DNA"/>
</dbReference>
<organism evidence="1 2">
    <name type="scientific">Reticulibacter mediterranei</name>
    <dbReference type="NCBI Taxonomy" id="2778369"/>
    <lineage>
        <taxon>Bacteria</taxon>
        <taxon>Bacillati</taxon>
        <taxon>Chloroflexota</taxon>
        <taxon>Ktedonobacteria</taxon>
        <taxon>Ktedonobacterales</taxon>
        <taxon>Reticulibacteraceae</taxon>
        <taxon>Reticulibacter</taxon>
    </lineage>
</organism>
<evidence type="ECO:0000313" key="2">
    <source>
        <dbReference type="Proteomes" id="UP000597444"/>
    </source>
</evidence>
<dbReference type="Proteomes" id="UP000597444">
    <property type="component" value="Unassembled WGS sequence"/>
</dbReference>
<evidence type="ECO:0000313" key="1">
    <source>
        <dbReference type="EMBL" id="GHP00156.1"/>
    </source>
</evidence>
<comment type="caution">
    <text evidence="1">The sequence shown here is derived from an EMBL/GenBank/DDBJ whole genome shotgun (WGS) entry which is preliminary data.</text>
</comment>
<name>A0A8J3J0M5_9CHLR</name>